<name>A0AAD9MFC6_9PEZI</name>
<gene>
    <name evidence="1" type="ORF">P8C59_007252</name>
</gene>
<organism evidence="1 2">
    <name type="scientific">Phyllachora maydis</name>
    <dbReference type="NCBI Taxonomy" id="1825666"/>
    <lineage>
        <taxon>Eukaryota</taxon>
        <taxon>Fungi</taxon>
        <taxon>Dikarya</taxon>
        <taxon>Ascomycota</taxon>
        <taxon>Pezizomycotina</taxon>
        <taxon>Sordariomycetes</taxon>
        <taxon>Sordariomycetidae</taxon>
        <taxon>Phyllachorales</taxon>
        <taxon>Phyllachoraceae</taxon>
        <taxon>Phyllachora</taxon>
    </lineage>
</organism>
<comment type="caution">
    <text evidence="1">The sequence shown here is derived from an EMBL/GenBank/DDBJ whole genome shotgun (WGS) entry which is preliminary data.</text>
</comment>
<sequence length="75" mass="8364">MRSRPKRTRARAQRGRRVRADHFAIASNSRIPYFAEDEISQLELFKDLPGVAQDGGPGILFGNDISWKGSNGFCA</sequence>
<accession>A0AAD9MFC6</accession>
<dbReference type="EMBL" id="JAQQPM010000006">
    <property type="protein sequence ID" value="KAK2072930.1"/>
    <property type="molecule type" value="Genomic_DNA"/>
</dbReference>
<evidence type="ECO:0000313" key="1">
    <source>
        <dbReference type="EMBL" id="KAK2072930.1"/>
    </source>
</evidence>
<reference evidence="1" key="1">
    <citation type="journal article" date="2023" name="Mol. Plant Microbe Interact.">
        <title>Elucidating the Obligate Nature and Biological Capacity of an Invasive Fungal Corn Pathogen.</title>
        <authorList>
            <person name="MacCready J.S."/>
            <person name="Roggenkamp E.M."/>
            <person name="Gdanetz K."/>
            <person name="Chilvers M.I."/>
        </authorList>
    </citation>
    <scope>NUCLEOTIDE SEQUENCE</scope>
    <source>
        <strain evidence="1">PM02</strain>
    </source>
</reference>
<dbReference type="Proteomes" id="UP001217918">
    <property type="component" value="Unassembled WGS sequence"/>
</dbReference>
<dbReference type="AlphaFoldDB" id="A0AAD9MFC6"/>
<proteinExistence type="predicted"/>
<evidence type="ECO:0000313" key="2">
    <source>
        <dbReference type="Proteomes" id="UP001217918"/>
    </source>
</evidence>
<keyword evidence="2" id="KW-1185">Reference proteome</keyword>
<protein>
    <submittedName>
        <fullName evidence="1">Uncharacterized protein</fullName>
    </submittedName>
</protein>